<evidence type="ECO:0000256" key="1">
    <source>
        <dbReference type="ARBA" id="ARBA00023002"/>
    </source>
</evidence>
<evidence type="ECO:0000259" key="2">
    <source>
        <dbReference type="Pfam" id="PF02754"/>
    </source>
</evidence>
<name>A0A1G5F082_9BACT</name>
<dbReference type="Pfam" id="PF02754">
    <property type="entry name" value="CCG"/>
    <property type="match status" value="2"/>
</dbReference>
<keyword evidence="4" id="KW-1185">Reference proteome</keyword>
<dbReference type="PANTHER" id="PTHR42947">
    <property type="entry name" value="COB--COM HETERODISULFIDE REDUCTASE SUBUNIT B 1"/>
    <property type="match status" value="1"/>
</dbReference>
<dbReference type="Gene3D" id="1.20.1050.140">
    <property type="match status" value="1"/>
</dbReference>
<dbReference type="GO" id="GO:0016491">
    <property type="term" value="F:oxidoreductase activity"/>
    <property type="evidence" value="ECO:0007669"/>
    <property type="project" value="UniProtKB-KW"/>
</dbReference>
<dbReference type="OrthoDB" id="9777685at2"/>
<dbReference type="EMBL" id="FMUX01000007">
    <property type="protein sequence ID" value="SCY32320.1"/>
    <property type="molecule type" value="Genomic_DNA"/>
</dbReference>
<gene>
    <name evidence="3" type="ORF">SAMN05216233_10716</name>
</gene>
<dbReference type="InterPro" id="IPR004017">
    <property type="entry name" value="Cys_rich_dom"/>
</dbReference>
<proteinExistence type="predicted"/>
<dbReference type="RefSeq" id="WP_092210676.1">
    <property type="nucleotide sequence ID" value="NZ_FMUX01000007.1"/>
</dbReference>
<accession>A0A1G5F082</accession>
<organism evidence="3 4">
    <name type="scientific">Desulfoluna spongiiphila</name>
    <dbReference type="NCBI Taxonomy" id="419481"/>
    <lineage>
        <taxon>Bacteria</taxon>
        <taxon>Pseudomonadati</taxon>
        <taxon>Thermodesulfobacteriota</taxon>
        <taxon>Desulfobacteria</taxon>
        <taxon>Desulfobacterales</taxon>
        <taxon>Desulfolunaceae</taxon>
        <taxon>Desulfoluna</taxon>
    </lineage>
</organism>
<evidence type="ECO:0000313" key="3">
    <source>
        <dbReference type="EMBL" id="SCY32320.1"/>
    </source>
</evidence>
<dbReference type="Proteomes" id="UP000198870">
    <property type="component" value="Unassembled WGS sequence"/>
</dbReference>
<dbReference type="STRING" id="419481.SAMN05216233_10716"/>
<keyword evidence="1" id="KW-0560">Oxidoreductase</keyword>
<reference evidence="3 4" key="1">
    <citation type="submission" date="2016-10" db="EMBL/GenBank/DDBJ databases">
        <authorList>
            <person name="de Groot N.N."/>
        </authorList>
    </citation>
    <scope>NUCLEOTIDE SEQUENCE [LARGE SCALE GENOMIC DNA]</scope>
    <source>
        <strain evidence="3 4">AA1</strain>
    </source>
</reference>
<dbReference type="InterPro" id="IPR051278">
    <property type="entry name" value="HdrB/HdrD_reductase"/>
</dbReference>
<dbReference type="AlphaFoldDB" id="A0A1G5F082"/>
<feature type="domain" description="Cysteine-rich" evidence="2">
    <location>
        <begin position="18"/>
        <end position="99"/>
    </location>
</feature>
<sequence length="295" mass="33016">MSKVAKRTIPVGKRRICIYPGCSLTASSRDFADALFQMAKMAGMWVEELKDWNCCGASPAHSVNPEYATLLSGRNLILAQKQGVEDLYVVCPSCYIRLKEAMHKLANDESLRDKLFQAYGTRYTGEVKVRFFLEALEPGDEAIFEGQMNRSLEGLNAVIYYGCLMSRPERVTGFDLKTYESSIIKFVENTGAKVKDWGASSRCCGSHLAVSRPELADRLVDRILEQANQAKANCVVTFCPLCQVNLEMRGTAKNRLPVFFIPELAGFASGEVKAEKWARRHLVNPMPLLKTNRIL</sequence>
<feature type="domain" description="Cysteine-rich" evidence="2">
    <location>
        <begin position="158"/>
        <end position="246"/>
    </location>
</feature>
<evidence type="ECO:0000313" key="4">
    <source>
        <dbReference type="Proteomes" id="UP000198870"/>
    </source>
</evidence>
<protein>
    <submittedName>
        <fullName evidence="3">Heterodisulfide reductase subunit B</fullName>
    </submittedName>
</protein>
<dbReference type="PANTHER" id="PTHR42947:SF1">
    <property type="entry name" value="COB--COM HETERODISULFIDE REDUCTASE SUBUNIT B 1"/>
    <property type="match status" value="1"/>
</dbReference>